<protein>
    <submittedName>
        <fullName evidence="1">Uncharacterized protein</fullName>
    </submittedName>
</protein>
<dbReference type="GeneID" id="9861564"/>
<dbReference type="KEGG" id="vg:9861564"/>
<reference evidence="1 2" key="1">
    <citation type="journal article" date="2012" name="Vet. Microbiol.">
        <title>Complete genome sequence and characterization of a broad-host range T4-like bacteriophage phiAS5 infecting Aeromonas salmonicida subsp. salmonicida.</title>
        <authorList>
            <person name="Kim J.H."/>
            <person name="Son J.S."/>
            <person name="Choi Y.J."/>
            <person name="Choresca C.H.Jr."/>
            <person name="Shin S.P."/>
            <person name="Han J.E."/>
            <person name="Jun J.W."/>
            <person name="Park S.C."/>
        </authorList>
    </citation>
    <scope>NUCLEOTIDE SEQUENCE [LARGE SCALE GENOMIC DNA]</scope>
</reference>
<evidence type="ECO:0000313" key="2">
    <source>
        <dbReference type="Proteomes" id="UP000002236"/>
    </source>
</evidence>
<accession>E1A2Q4</accession>
<dbReference type="Pfam" id="PF10849">
    <property type="entry name" value="DUF2654"/>
    <property type="match status" value="1"/>
</dbReference>
<sequence length="129" mass="14866">MTEQPISAEVHDEIETEIKERQEKVLRELAEKRAKKHLAKNAREIDRLKQHAEECLHVCNKDGYIYAISKLRKITMQSVLDKDVLESLWMSSKQRYDELVVEAYKQVNKIEPATSGEESKGALIPVCSV</sequence>
<dbReference type="Proteomes" id="UP000002236">
    <property type="component" value="Segment"/>
</dbReference>
<keyword evidence="2" id="KW-1185">Reference proteome</keyword>
<dbReference type="OrthoDB" id="26989at10239"/>
<dbReference type="RefSeq" id="YP_003969446.1">
    <property type="nucleotide sequence ID" value="NC_014636.1"/>
</dbReference>
<name>E1A2Q4_9CAUD</name>
<evidence type="ECO:0000313" key="1">
    <source>
        <dbReference type="EMBL" id="ADM80000.1"/>
    </source>
</evidence>
<dbReference type="EMBL" id="HM452126">
    <property type="protein sequence ID" value="ADM80000.1"/>
    <property type="molecule type" value="Genomic_DNA"/>
</dbReference>
<organism evidence="1 2">
    <name type="scientific">Aeromonas phage phiAS5</name>
    <dbReference type="NCBI Taxonomy" id="879630"/>
    <lineage>
        <taxon>Viruses</taxon>
        <taxon>Duplodnaviria</taxon>
        <taxon>Heunggongvirae</taxon>
        <taxon>Uroviricota</taxon>
        <taxon>Caudoviricetes</taxon>
        <taxon>Pantevenvirales</taxon>
        <taxon>Straboviridae</taxon>
        <taxon>Chrysonvirus</taxon>
        <taxon>Chrysonvirus as5</taxon>
    </lineage>
</organism>
<proteinExistence type="predicted"/>
<dbReference type="InterPro" id="IPR022558">
    <property type="entry name" value="DUF2654"/>
</dbReference>
<gene>
    <name evidence="1" type="ORF">phiAS5_ORF0157</name>
</gene>